<keyword evidence="1" id="KW-0539">Nucleus</keyword>
<feature type="region of interest" description="Disordered" evidence="2">
    <location>
        <begin position="59"/>
        <end position="118"/>
    </location>
</feature>
<dbReference type="InterPro" id="IPR053175">
    <property type="entry name" value="DHMBA_Reg_Transcription_Factor"/>
</dbReference>
<sequence>MSYRGRPSKGCESCRARKVKCDENKPVCNRCTKSGHECKYRDQADLLFRNQTAFAAQRAEESWRKRSKSHQRITSEGTASKSAPSSHNAPSRSQQHKQAQRRESPSNDPSSASANGPDALAMLNMNSLSLHQELKTDLRRLAYERFIYDFVVFDTPNTPTGSISDAMWDFIPVLYEKSAEGSCLATVVDAVSYANFANRCNAPQAGVLAQENLGKSIKLLQKTISDKKQAPTDEALCAVYLMGVYENLTIPGRGGAFLQHKEGANALLQLRTMEQFYTNSISARLYEVSYAQMLIGNLQAGKQPALPISNFITAKTYLPSMYSTSGIYVIQLIHSAAKVHAGWLELKHSPNPPSSRQELRGLLRAALELDADFQSWESTLPRSWRYQVERNTPEARSIFELKWRTLVLDHRGAPEEIHIYNNLKRCWVWMFYRTTRIFLLRDLLEILNWMFRFPEPEPTPYSPSHDDMSPAPTPIDNTSLHIRYAFATTHIVNVMEKSCSAILAHFTVPVYGKSPDDTIGMRAYTSLWSLGVMDAVLRAGMVPDTNAPPTPPSSGGASPNQQQASAPGLSASPISQPPAPSPNLFRMPAQSMSQLYQNPGTNVYQHNEFPSLSPMQGMPPLRTSASPPASMPSPPVSNPGIIDGSNPYFSNKHVFDSVPSHPFDGPTKLPAVDFPITKPARVHVAARREWLNRLLFYIAMEMGIKKAIAVPATEGYLDMCKREIGPMLGK</sequence>
<feature type="compositionally biased region" description="Polar residues" evidence="2">
    <location>
        <begin position="599"/>
        <end position="614"/>
    </location>
</feature>
<dbReference type="PANTHER" id="PTHR38791:SF12">
    <property type="entry name" value="TRANSCRIPTION FACTOR DOMAIN-CONTAINING PROTEIN-RELATED"/>
    <property type="match status" value="1"/>
</dbReference>
<organism evidence="4 5">
    <name type="scientific">Corynespora cassiicola Philippines</name>
    <dbReference type="NCBI Taxonomy" id="1448308"/>
    <lineage>
        <taxon>Eukaryota</taxon>
        <taxon>Fungi</taxon>
        <taxon>Dikarya</taxon>
        <taxon>Ascomycota</taxon>
        <taxon>Pezizomycotina</taxon>
        <taxon>Dothideomycetes</taxon>
        <taxon>Pleosporomycetidae</taxon>
        <taxon>Pleosporales</taxon>
        <taxon>Corynesporascaceae</taxon>
        <taxon>Corynespora</taxon>
    </lineage>
</organism>
<evidence type="ECO:0000313" key="5">
    <source>
        <dbReference type="Proteomes" id="UP000240883"/>
    </source>
</evidence>
<name>A0A2T2NTG2_CORCC</name>
<dbReference type="SMART" id="SM00066">
    <property type="entry name" value="GAL4"/>
    <property type="match status" value="1"/>
</dbReference>
<evidence type="ECO:0000313" key="4">
    <source>
        <dbReference type="EMBL" id="PSN68674.1"/>
    </source>
</evidence>
<dbReference type="InterPro" id="IPR036864">
    <property type="entry name" value="Zn2-C6_fun-type_DNA-bd_sf"/>
</dbReference>
<feature type="domain" description="Zn(2)-C6 fungal-type" evidence="3">
    <location>
        <begin position="10"/>
        <end position="40"/>
    </location>
</feature>
<dbReference type="STRING" id="1448308.A0A2T2NTG2"/>
<dbReference type="PANTHER" id="PTHR38791">
    <property type="entry name" value="ZN(II)2CYS6 TRANSCRIPTION FACTOR (EUROFUNG)-RELATED-RELATED"/>
    <property type="match status" value="1"/>
</dbReference>
<evidence type="ECO:0000256" key="1">
    <source>
        <dbReference type="ARBA" id="ARBA00023242"/>
    </source>
</evidence>
<evidence type="ECO:0000259" key="3">
    <source>
        <dbReference type="PROSITE" id="PS50048"/>
    </source>
</evidence>
<dbReference type="GO" id="GO:0008270">
    <property type="term" value="F:zinc ion binding"/>
    <property type="evidence" value="ECO:0007669"/>
    <property type="project" value="InterPro"/>
</dbReference>
<dbReference type="PROSITE" id="PS00463">
    <property type="entry name" value="ZN2_CY6_FUNGAL_1"/>
    <property type="match status" value="1"/>
</dbReference>
<keyword evidence="5" id="KW-1185">Reference proteome</keyword>
<feature type="region of interest" description="Disordered" evidence="2">
    <location>
        <begin position="599"/>
        <end position="634"/>
    </location>
</feature>
<feature type="compositionally biased region" description="Polar residues" evidence="2">
    <location>
        <begin position="72"/>
        <end position="93"/>
    </location>
</feature>
<feature type="region of interest" description="Disordered" evidence="2">
    <location>
        <begin position="541"/>
        <end position="586"/>
    </location>
</feature>
<reference evidence="4 5" key="1">
    <citation type="journal article" date="2018" name="Front. Microbiol.">
        <title>Genome-Wide Analysis of Corynespora cassiicola Leaf Fall Disease Putative Effectors.</title>
        <authorList>
            <person name="Lopez D."/>
            <person name="Ribeiro S."/>
            <person name="Label P."/>
            <person name="Fumanal B."/>
            <person name="Venisse J.S."/>
            <person name="Kohler A."/>
            <person name="de Oliveira R.R."/>
            <person name="Labutti K."/>
            <person name="Lipzen A."/>
            <person name="Lail K."/>
            <person name="Bauer D."/>
            <person name="Ohm R.A."/>
            <person name="Barry K.W."/>
            <person name="Spatafora J."/>
            <person name="Grigoriev I.V."/>
            <person name="Martin F.M."/>
            <person name="Pujade-Renaud V."/>
        </authorList>
    </citation>
    <scope>NUCLEOTIDE SEQUENCE [LARGE SCALE GENOMIC DNA]</scope>
    <source>
        <strain evidence="4 5">Philippines</strain>
    </source>
</reference>
<dbReference type="InterPro" id="IPR001138">
    <property type="entry name" value="Zn2Cys6_DnaBD"/>
</dbReference>
<dbReference type="Proteomes" id="UP000240883">
    <property type="component" value="Unassembled WGS sequence"/>
</dbReference>
<dbReference type="CDD" id="cd00067">
    <property type="entry name" value="GAL4"/>
    <property type="match status" value="1"/>
</dbReference>
<dbReference type="GO" id="GO:0000981">
    <property type="term" value="F:DNA-binding transcription factor activity, RNA polymerase II-specific"/>
    <property type="evidence" value="ECO:0007669"/>
    <property type="project" value="InterPro"/>
</dbReference>
<dbReference type="AlphaFoldDB" id="A0A2T2NTG2"/>
<dbReference type="PROSITE" id="PS50048">
    <property type="entry name" value="ZN2_CY6_FUNGAL_2"/>
    <property type="match status" value="1"/>
</dbReference>
<evidence type="ECO:0000256" key="2">
    <source>
        <dbReference type="SAM" id="MobiDB-lite"/>
    </source>
</evidence>
<proteinExistence type="predicted"/>
<dbReference type="EMBL" id="KZ678133">
    <property type="protein sequence ID" value="PSN68674.1"/>
    <property type="molecule type" value="Genomic_DNA"/>
</dbReference>
<accession>A0A2T2NTG2</accession>
<dbReference type="SUPFAM" id="SSF57701">
    <property type="entry name" value="Zn2/Cys6 DNA-binding domain"/>
    <property type="match status" value="1"/>
</dbReference>
<gene>
    <name evidence="4" type="ORF">BS50DRAFT_489906</name>
</gene>
<protein>
    <recommendedName>
        <fullName evidence="3">Zn(2)-C6 fungal-type domain-containing protein</fullName>
    </recommendedName>
</protein>
<dbReference type="Gene3D" id="4.10.240.10">
    <property type="entry name" value="Zn(2)-C6 fungal-type DNA-binding domain"/>
    <property type="match status" value="1"/>
</dbReference>
<dbReference type="OrthoDB" id="2991872at2759"/>
<dbReference type="Pfam" id="PF00172">
    <property type="entry name" value="Zn_clus"/>
    <property type="match status" value="1"/>
</dbReference>
<feature type="compositionally biased region" description="Low complexity" evidence="2">
    <location>
        <begin position="106"/>
        <end position="115"/>
    </location>
</feature>